<evidence type="ECO:0000313" key="2">
    <source>
        <dbReference type="EMBL" id="KAA6357687.1"/>
    </source>
</evidence>
<accession>A0A5J4THI6</accession>
<dbReference type="EMBL" id="SNRW01031024">
    <property type="protein sequence ID" value="KAA6357687.1"/>
    <property type="molecule type" value="Genomic_DNA"/>
</dbReference>
<sequence length="85" mass="9234">MQFGVQGKTFYSTPPPVAPKSQVNLKKSVTQLIPSIQGSTSKPVTQSIPKVQPKIIKPATPKAQPNITKTKTKIKISSIYSKKKS</sequence>
<gene>
    <name evidence="2" type="ORF">EZS28_046787</name>
</gene>
<comment type="caution">
    <text evidence="2">The sequence shown here is derived from an EMBL/GenBank/DDBJ whole genome shotgun (WGS) entry which is preliminary data.</text>
</comment>
<reference evidence="2 3" key="1">
    <citation type="submission" date="2019-03" db="EMBL/GenBank/DDBJ databases">
        <title>Single cell metagenomics reveals metabolic interactions within the superorganism composed of flagellate Streblomastix strix and complex community of Bacteroidetes bacteria on its surface.</title>
        <authorList>
            <person name="Treitli S.C."/>
            <person name="Kolisko M."/>
            <person name="Husnik F."/>
            <person name="Keeling P."/>
            <person name="Hampl V."/>
        </authorList>
    </citation>
    <scope>NUCLEOTIDE SEQUENCE [LARGE SCALE GENOMIC DNA]</scope>
    <source>
        <strain evidence="2">ST1C</strain>
    </source>
</reference>
<dbReference type="Proteomes" id="UP000324800">
    <property type="component" value="Unassembled WGS sequence"/>
</dbReference>
<protein>
    <submittedName>
        <fullName evidence="2">Uncharacterized protein</fullName>
    </submittedName>
</protein>
<evidence type="ECO:0000313" key="3">
    <source>
        <dbReference type="Proteomes" id="UP000324800"/>
    </source>
</evidence>
<organism evidence="2 3">
    <name type="scientific">Streblomastix strix</name>
    <dbReference type="NCBI Taxonomy" id="222440"/>
    <lineage>
        <taxon>Eukaryota</taxon>
        <taxon>Metamonada</taxon>
        <taxon>Preaxostyla</taxon>
        <taxon>Oxymonadida</taxon>
        <taxon>Streblomastigidae</taxon>
        <taxon>Streblomastix</taxon>
    </lineage>
</organism>
<evidence type="ECO:0000256" key="1">
    <source>
        <dbReference type="SAM" id="MobiDB-lite"/>
    </source>
</evidence>
<feature type="region of interest" description="Disordered" evidence="1">
    <location>
        <begin position="1"/>
        <end position="20"/>
    </location>
</feature>
<dbReference type="AlphaFoldDB" id="A0A5J4THI6"/>
<proteinExistence type="predicted"/>
<name>A0A5J4THI6_9EUKA</name>